<keyword evidence="2" id="KW-1185">Reference proteome</keyword>
<gene>
    <name evidence="1" type="ORF">J2W48_003604</name>
</gene>
<reference evidence="1 2" key="1">
    <citation type="submission" date="2023-07" db="EMBL/GenBank/DDBJ databases">
        <title>Sorghum-associated microbial communities from plants grown in Nebraska, USA.</title>
        <authorList>
            <person name="Schachtman D."/>
        </authorList>
    </citation>
    <scope>NUCLEOTIDE SEQUENCE [LARGE SCALE GENOMIC DNA]</scope>
    <source>
        <strain evidence="1 2">4129</strain>
    </source>
</reference>
<dbReference type="RefSeq" id="WP_310283003.1">
    <property type="nucleotide sequence ID" value="NZ_JAVDWQ010000014.1"/>
</dbReference>
<dbReference type="Proteomes" id="UP001269081">
    <property type="component" value="Unassembled WGS sequence"/>
</dbReference>
<protein>
    <submittedName>
        <fullName evidence="1">Uncharacterized protein</fullName>
    </submittedName>
</protein>
<name>A0ABU1YBN3_9FLAO</name>
<sequence>MQTSTTKPTTPGNWTDVMTKGPDCDDTNPYFTINCYTIGGSTQQQGSAYVPQANDKFAKPNIPTTIPAQILSTCASVGMEYLAKIFGKNTSREKFEQYYFDQFGVNITFEGVDYSKMTIFASNFFETTAFVGITQAIDAGNFLLTNLDAGNNTFHITPMAIIFIWIQFMEA</sequence>
<organism evidence="1 2">
    <name type="scientific">Flavobacterium piscis</name>
    <dbReference type="NCBI Taxonomy" id="1114874"/>
    <lineage>
        <taxon>Bacteria</taxon>
        <taxon>Pseudomonadati</taxon>
        <taxon>Bacteroidota</taxon>
        <taxon>Flavobacteriia</taxon>
        <taxon>Flavobacteriales</taxon>
        <taxon>Flavobacteriaceae</taxon>
        <taxon>Flavobacterium</taxon>
    </lineage>
</organism>
<proteinExistence type="predicted"/>
<comment type="caution">
    <text evidence="1">The sequence shown here is derived from an EMBL/GenBank/DDBJ whole genome shotgun (WGS) entry which is preliminary data.</text>
</comment>
<evidence type="ECO:0000313" key="1">
    <source>
        <dbReference type="EMBL" id="MDR7211647.1"/>
    </source>
</evidence>
<evidence type="ECO:0000313" key="2">
    <source>
        <dbReference type="Proteomes" id="UP001269081"/>
    </source>
</evidence>
<accession>A0ABU1YBN3</accession>
<dbReference type="EMBL" id="JAVDWQ010000014">
    <property type="protein sequence ID" value="MDR7211647.1"/>
    <property type="molecule type" value="Genomic_DNA"/>
</dbReference>